<reference evidence="1" key="1">
    <citation type="submission" date="2014-09" db="EMBL/GenBank/DDBJ databases">
        <authorList>
            <person name="Magalhaes I.L.F."/>
            <person name="Oliveira U."/>
            <person name="Santos F.R."/>
            <person name="Vidigal T.H.D.A."/>
            <person name="Brescovit A.D."/>
            <person name="Santos A.J."/>
        </authorList>
    </citation>
    <scope>NUCLEOTIDE SEQUENCE</scope>
    <source>
        <tissue evidence="1">Shoot tissue taken approximately 20 cm above the soil surface</tissue>
    </source>
</reference>
<dbReference type="AlphaFoldDB" id="A0A0A9DJE1"/>
<reference evidence="1" key="2">
    <citation type="journal article" date="2015" name="Data Brief">
        <title>Shoot transcriptome of the giant reed, Arundo donax.</title>
        <authorList>
            <person name="Barrero R.A."/>
            <person name="Guerrero F.D."/>
            <person name="Moolhuijzen P."/>
            <person name="Goolsby J.A."/>
            <person name="Tidwell J."/>
            <person name="Bellgard S.E."/>
            <person name="Bellgard M.I."/>
        </authorList>
    </citation>
    <scope>NUCLEOTIDE SEQUENCE</scope>
    <source>
        <tissue evidence="1">Shoot tissue taken approximately 20 cm above the soil surface</tissue>
    </source>
</reference>
<organism evidence="1">
    <name type="scientific">Arundo donax</name>
    <name type="common">Giant reed</name>
    <name type="synonym">Donax arundinaceus</name>
    <dbReference type="NCBI Taxonomy" id="35708"/>
    <lineage>
        <taxon>Eukaryota</taxon>
        <taxon>Viridiplantae</taxon>
        <taxon>Streptophyta</taxon>
        <taxon>Embryophyta</taxon>
        <taxon>Tracheophyta</taxon>
        <taxon>Spermatophyta</taxon>
        <taxon>Magnoliopsida</taxon>
        <taxon>Liliopsida</taxon>
        <taxon>Poales</taxon>
        <taxon>Poaceae</taxon>
        <taxon>PACMAD clade</taxon>
        <taxon>Arundinoideae</taxon>
        <taxon>Arundineae</taxon>
        <taxon>Arundo</taxon>
    </lineage>
</organism>
<protein>
    <submittedName>
        <fullName evidence="1">Uncharacterized protein</fullName>
    </submittedName>
</protein>
<accession>A0A0A9DJE1</accession>
<proteinExistence type="predicted"/>
<name>A0A0A9DJE1_ARUDO</name>
<sequence>MCHYNMSTCLGHGSSFLWIESIRCSKETHVVSP</sequence>
<evidence type="ECO:0000313" key="1">
    <source>
        <dbReference type="EMBL" id="JAD85770.1"/>
    </source>
</evidence>
<dbReference type="EMBL" id="GBRH01212125">
    <property type="protein sequence ID" value="JAD85770.1"/>
    <property type="molecule type" value="Transcribed_RNA"/>
</dbReference>